<protein>
    <recommendedName>
        <fullName evidence="3">EF-hand domain-containing protein</fullName>
    </recommendedName>
</protein>
<keyword evidence="2" id="KW-0812">Transmembrane</keyword>
<evidence type="ECO:0000259" key="3">
    <source>
        <dbReference type="PROSITE" id="PS50222"/>
    </source>
</evidence>
<feature type="compositionally biased region" description="Basic and acidic residues" evidence="1">
    <location>
        <begin position="538"/>
        <end position="559"/>
    </location>
</feature>
<dbReference type="OrthoDB" id="10538238at2759"/>
<keyword evidence="5" id="KW-1185">Reference proteome</keyword>
<keyword evidence="2" id="KW-1133">Transmembrane helix</keyword>
<feature type="compositionally biased region" description="Basic and acidic residues" evidence="1">
    <location>
        <begin position="665"/>
        <end position="679"/>
    </location>
</feature>
<gene>
    <name evidence="4" type="ORF">AK812_SmicGene25804</name>
</gene>
<comment type="caution">
    <text evidence="4">The sequence shown here is derived from an EMBL/GenBank/DDBJ whole genome shotgun (WGS) entry which is preliminary data.</text>
</comment>
<evidence type="ECO:0000256" key="1">
    <source>
        <dbReference type="SAM" id="MobiDB-lite"/>
    </source>
</evidence>
<name>A0A1Q9DB88_SYMMI</name>
<accession>A0A1Q9DB88</accession>
<dbReference type="Proteomes" id="UP000186817">
    <property type="component" value="Unassembled WGS sequence"/>
</dbReference>
<sequence length="752" mass="82863">MDGVGAGTAAWARKPNRDGCVGQVLNVHKLVSLFADHFLGRRAGQFQRLWYRLELESWPEADDETMPGPCSGGSMRGCDPPRQAALGRRKRGDKSRIDAKEYAAKQLIEGQGQAMYTFHTTEQLERRYVVKALNSKAERSSHAPNNWYKELLLQAAKQLIEGQGQAMYTFHTTEQLERKPKGLTNDAEERPDWLGCEDLRVFLHSEMLAGRYTPALQALCGQSSQFESREVFCAADVAQTGHVSFAEFRNAIRGRTPAFVGDVPEGDLQCTATSTCEETENDLAATAHVVSISQAGRSPKQDALLKMFWRAMDSSRREFLFIESQILRTDLSRSGLVSLGCFLVPGFRVSGHLFARAGTMWRLLALGFLCGVAAVQPKHCDHGEYNADAQGCVCHKGDTFNFVGGVCSQFNCESDAMCESHLGIEGATCPVKGWDCYCGWEYAVAQLGHGFESKKGAGHATEGVETIIAHSWKVILALAALCFPFGRKRLNCDHHVPCLWKSIRGAVGMPSTCDGRCTAPLPPRGEDLEAATEGPELNLRDYRGDSSREDLPDYDRSSGDESEADVTEQMGSMSLDPSDDLAWSLYILDLGIWFYLFLVAAWVVALFVWSILLWAMAPLPPRGEDLEAATEGPELNLRDYRGQSVEVDPDTWKVSPLDPPTDAGDSSREDLPDYDRSSGDESEADVTEQMGSMSLDPSVAAGEPGISLAKLGREGLAVRKQPQRLQVQQRDFNNGNIVFRSSIDLLHISLRP</sequence>
<dbReference type="PROSITE" id="PS50222">
    <property type="entry name" value="EF_HAND_2"/>
    <property type="match status" value="1"/>
</dbReference>
<evidence type="ECO:0000313" key="5">
    <source>
        <dbReference type="Proteomes" id="UP000186817"/>
    </source>
</evidence>
<organism evidence="4 5">
    <name type="scientific">Symbiodinium microadriaticum</name>
    <name type="common">Dinoflagellate</name>
    <name type="synonym">Zooxanthella microadriatica</name>
    <dbReference type="NCBI Taxonomy" id="2951"/>
    <lineage>
        <taxon>Eukaryota</taxon>
        <taxon>Sar</taxon>
        <taxon>Alveolata</taxon>
        <taxon>Dinophyceae</taxon>
        <taxon>Suessiales</taxon>
        <taxon>Symbiodiniaceae</taxon>
        <taxon>Symbiodinium</taxon>
    </lineage>
</organism>
<feature type="region of interest" description="Disordered" evidence="1">
    <location>
        <begin position="538"/>
        <end position="573"/>
    </location>
</feature>
<reference evidence="4 5" key="1">
    <citation type="submission" date="2016-02" db="EMBL/GenBank/DDBJ databases">
        <title>Genome analysis of coral dinoflagellate symbionts highlights evolutionary adaptations to a symbiotic lifestyle.</title>
        <authorList>
            <person name="Aranda M."/>
            <person name="Li Y."/>
            <person name="Liew Y.J."/>
            <person name="Baumgarten S."/>
            <person name="Simakov O."/>
            <person name="Wilson M."/>
            <person name="Piel J."/>
            <person name="Ashoor H."/>
            <person name="Bougouffa S."/>
            <person name="Bajic V.B."/>
            <person name="Ryu T."/>
            <person name="Ravasi T."/>
            <person name="Bayer T."/>
            <person name="Micklem G."/>
            <person name="Kim H."/>
            <person name="Bhak J."/>
            <person name="Lajeunesse T.C."/>
            <person name="Voolstra C.R."/>
        </authorList>
    </citation>
    <scope>NUCLEOTIDE SEQUENCE [LARGE SCALE GENOMIC DNA]</scope>
    <source>
        <strain evidence="4 5">CCMP2467</strain>
    </source>
</reference>
<feature type="region of interest" description="Disordered" evidence="1">
    <location>
        <begin position="648"/>
        <end position="701"/>
    </location>
</feature>
<feature type="domain" description="EF-hand" evidence="3">
    <location>
        <begin position="223"/>
        <end position="258"/>
    </location>
</feature>
<feature type="region of interest" description="Disordered" evidence="1">
    <location>
        <begin position="62"/>
        <end position="97"/>
    </location>
</feature>
<dbReference type="GO" id="GO:0005509">
    <property type="term" value="F:calcium ion binding"/>
    <property type="evidence" value="ECO:0007669"/>
    <property type="project" value="InterPro"/>
</dbReference>
<keyword evidence="2" id="KW-0472">Membrane</keyword>
<dbReference type="AlphaFoldDB" id="A0A1Q9DB88"/>
<feature type="transmembrane region" description="Helical" evidence="2">
    <location>
        <begin position="592"/>
        <end position="615"/>
    </location>
</feature>
<evidence type="ECO:0000313" key="4">
    <source>
        <dbReference type="EMBL" id="OLP92389.1"/>
    </source>
</evidence>
<dbReference type="InterPro" id="IPR002048">
    <property type="entry name" value="EF_hand_dom"/>
</dbReference>
<proteinExistence type="predicted"/>
<dbReference type="EMBL" id="LSRX01000624">
    <property type="protein sequence ID" value="OLP92389.1"/>
    <property type="molecule type" value="Genomic_DNA"/>
</dbReference>
<evidence type="ECO:0000256" key="2">
    <source>
        <dbReference type="SAM" id="Phobius"/>
    </source>
</evidence>